<dbReference type="PANTHER" id="PTHR16830:SF12">
    <property type="entry name" value="PDZ DOMAIN-CONTAINING PROTEIN"/>
    <property type="match status" value="1"/>
</dbReference>
<dbReference type="VEuPathDB" id="VectorBase:LDEU002506"/>
<evidence type="ECO:0000313" key="3">
    <source>
        <dbReference type="Proteomes" id="UP000288716"/>
    </source>
</evidence>
<dbReference type="EMBL" id="NCKV01000869">
    <property type="protein sequence ID" value="RWS29535.1"/>
    <property type="molecule type" value="Genomic_DNA"/>
</dbReference>
<dbReference type="GO" id="GO:0050852">
    <property type="term" value="P:T cell receptor signaling pathway"/>
    <property type="evidence" value="ECO:0007669"/>
    <property type="project" value="TreeGrafter"/>
</dbReference>
<dbReference type="Proteomes" id="UP000288716">
    <property type="component" value="Unassembled WGS sequence"/>
</dbReference>
<name>A0A443SPZ1_9ACAR</name>
<dbReference type="FunFam" id="2.30.30.40:FF:000307">
    <property type="entry name" value="Predicted protein"/>
    <property type="match status" value="1"/>
</dbReference>
<dbReference type="Gene3D" id="2.30.30.40">
    <property type="entry name" value="SH3 Domains"/>
    <property type="match status" value="1"/>
</dbReference>
<dbReference type="AlphaFoldDB" id="A0A443SPZ1"/>
<dbReference type="SUPFAM" id="SSF50044">
    <property type="entry name" value="SH3-domain"/>
    <property type="match status" value="1"/>
</dbReference>
<dbReference type="GO" id="GO:0005886">
    <property type="term" value="C:plasma membrane"/>
    <property type="evidence" value="ECO:0007669"/>
    <property type="project" value="InterPro"/>
</dbReference>
<dbReference type="GO" id="GO:0007229">
    <property type="term" value="P:integrin-mediated signaling pathway"/>
    <property type="evidence" value="ECO:0007669"/>
    <property type="project" value="InterPro"/>
</dbReference>
<dbReference type="PANTHER" id="PTHR16830">
    <property type="entry name" value="SH2 CONTAINING ADAPTOR PRAM-1 RELATED"/>
    <property type="match status" value="1"/>
</dbReference>
<dbReference type="GO" id="GO:0072659">
    <property type="term" value="P:protein localization to plasma membrane"/>
    <property type="evidence" value="ECO:0007669"/>
    <property type="project" value="TreeGrafter"/>
</dbReference>
<keyword evidence="3" id="KW-1185">Reference proteome</keyword>
<organism evidence="2 3">
    <name type="scientific">Leptotrombidium deliense</name>
    <dbReference type="NCBI Taxonomy" id="299467"/>
    <lineage>
        <taxon>Eukaryota</taxon>
        <taxon>Metazoa</taxon>
        <taxon>Ecdysozoa</taxon>
        <taxon>Arthropoda</taxon>
        <taxon>Chelicerata</taxon>
        <taxon>Arachnida</taxon>
        <taxon>Acari</taxon>
        <taxon>Acariformes</taxon>
        <taxon>Trombidiformes</taxon>
        <taxon>Prostigmata</taxon>
        <taxon>Anystina</taxon>
        <taxon>Parasitengona</taxon>
        <taxon>Trombiculoidea</taxon>
        <taxon>Trombiculidae</taxon>
        <taxon>Leptotrombidium</taxon>
    </lineage>
</organism>
<dbReference type="InterPro" id="IPR043443">
    <property type="entry name" value="FYB1/2-like"/>
</dbReference>
<protein>
    <submittedName>
        <fullName evidence="2">FYN-binding protein-like protein</fullName>
    </submittedName>
</protein>
<comment type="caution">
    <text evidence="2">The sequence shown here is derived from an EMBL/GenBank/DDBJ whole genome shotgun (WGS) entry which is preliminary data.</text>
</comment>
<accession>A0A443SPZ1</accession>
<feature type="region of interest" description="Disordered" evidence="1">
    <location>
        <begin position="139"/>
        <end position="170"/>
    </location>
</feature>
<gene>
    <name evidence="2" type="ORF">B4U80_05587</name>
</gene>
<sequence length="395" mass="45225">MNDLASDTLNKDNQLCVYNEYSADDIAQPVSEKLLKVPPVPKPRLSLLTKKQNSVQGRCNSVPDCSVQQSDYLFPRRPPRRKSECAPNFSDTQLTAKCDSTESETYKEAEKCDNKSSQSTTFRKFGSLLRNRKLLSLRRGSKEKHKVADESKPLRPKRSPPLPPTNLHFRPAAPLPVYTCEQELYEHGSTLTYYDRDSVYTSDSDMYATVGDRTSLADSSDHYEDISDFEKLTESDYDDDLYQDAYQCRFTEEQIYEVLPGEEHSSNDLNTQQELFVETDNNYCRKIESHSDRKLKKREKKRAVRAAKLRKKFNFTGNEIPVNAGVVIEDAKGTAYDLMVNKGEVVLILRMENNPPGKWLVKNERDKIGFVDLQNINVDPDSIKSLMKIPALYET</sequence>
<evidence type="ECO:0000256" key="1">
    <source>
        <dbReference type="SAM" id="MobiDB-lite"/>
    </source>
</evidence>
<dbReference type="OrthoDB" id="5986624at2759"/>
<evidence type="ECO:0000313" key="2">
    <source>
        <dbReference type="EMBL" id="RWS29535.1"/>
    </source>
</evidence>
<dbReference type="InterPro" id="IPR036028">
    <property type="entry name" value="SH3-like_dom_sf"/>
</dbReference>
<proteinExistence type="predicted"/>
<reference evidence="2 3" key="1">
    <citation type="journal article" date="2018" name="Gigascience">
        <title>Genomes of trombidid mites reveal novel predicted allergens and laterally-transferred genes associated with secondary metabolism.</title>
        <authorList>
            <person name="Dong X."/>
            <person name="Chaisiri K."/>
            <person name="Xia D."/>
            <person name="Armstrong S.D."/>
            <person name="Fang Y."/>
            <person name="Donnelly M.J."/>
            <person name="Kadowaki T."/>
            <person name="McGarry J.W."/>
            <person name="Darby A.C."/>
            <person name="Makepeace B.L."/>
        </authorList>
    </citation>
    <scope>NUCLEOTIDE SEQUENCE [LARGE SCALE GENOMIC DNA]</scope>
    <source>
        <strain evidence="2">UoL-UT</strain>
    </source>
</reference>